<reference evidence="1" key="1">
    <citation type="submission" date="2022-11" db="EMBL/GenBank/DDBJ databases">
        <authorList>
            <person name="Hyden B.L."/>
            <person name="Feng K."/>
            <person name="Yates T."/>
            <person name="Jawdy S."/>
            <person name="Smart L.B."/>
            <person name="Muchero W."/>
        </authorList>
    </citation>
    <scope>NUCLEOTIDE SEQUENCE</scope>
    <source>
        <tissue evidence="1">Shoot tip</tissue>
    </source>
</reference>
<evidence type="ECO:0000313" key="2">
    <source>
        <dbReference type="Proteomes" id="UP001151752"/>
    </source>
</evidence>
<name>A0A9Q0P6G8_9ROSI</name>
<gene>
    <name evidence="1" type="ORF">OIU74_020690</name>
</gene>
<reference evidence="1" key="2">
    <citation type="journal article" date="2023" name="Int. J. Mol. Sci.">
        <title>De Novo Assembly and Annotation of 11 Diverse Shrub Willow (Salix) Genomes Reveals Novel Gene Organization in Sex-Linked Regions.</title>
        <authorList>
            <person name="Hyden B."/>
            <person name="Feng K."/>
            <person name="Yates T.B."/>
            <person name="Jawdy S."/>
            <person name="Cereghino C."/>
            <person name="Smart L.B."/>
            <person name="Muchero W."/>
        </authorList>
    </citation>
    <scope>NUCLEOTIDE SEQUENCE</scope>
    <source>
        <tissue evidence="1">Shoot tip</tissue>
    </source>
</reference>
<organism evidence="1 2">
    <name type="scientific">Salix koriyanagi</name>
    <dbReference type="NCBI Taxonomy" id="2511006"/>
    <lineage>
        <taxon>Eukaryota</taxon>
        <taxon>Viridiplantae</taxon>
        <taxon>Streptophyta</taxon>
        <taxon>Embryophyta</taxon>
        <taxon>Tracheophyta</taxon>
        <taxon>Spermatophyta</taxon>
        <taxon>Magnoliopsida</taxon>
        <taxon>eudicotyledons</taxon>
        <taxon>Gunneridae</taxon>
        <taxon>Pentapetalae</taxon>
        <taxon>rosids</taxon>
        <taxon>fabids</taxon>
        <taxon>Malpighiales</taxon>
        <taxon>Salicaceae</taxon>
        <taxon>Saliceae</taxon>
        <taxon>Salix</taxon>
    </lineage>
</organism>
<sequence length="237" mass="26851">MAQLEVEFLHECFGTNFSGIPVRFSPDYLLHPFKGSTLPCRSHLRDELQSISLMVDLPMSPIEFLNELAIYVVVFGSRNCIRMKRNSAHRPGQDFAGPSKIYLLARKLERQSHLEPHFEAPGFCAVLPDNKEAAELFNSIIDENLSCVLRVTNTLAARMPCQTKPMLASGNGNLFPTKSDALLPEMRRFHLSSVLVYCARCCCVKIEICDLGERSSTSRGKTMMVEDVHLLKRFWRN</sequence>
<proteinExistence type="predicted"/>
<accession>A0A9Q0P6G8</accession>
<protein>
    <submittedName>
        <fullName evidence="1">Uncharacterized protein</fullName>
    </submittedName>
</protein>
<comment type="caution">
    <text evidence="1">The sequence shown here is derived from an EMBL/GenBank/DDBJ whole genome shotgun (WGS) entry which is preliminary data.</text>
</comment>
<dbReference type="Proteomes" id="UP001151752">
    <property type="component" value="Chromosome 5"/>
</dbReference>
<dbReference type="AlphaFoldDB" id="A0A9Q0P6G8"/>
<dbReference type="EMBL" id="JAPFFM010000020">
    <property type="protein sequence ID" value="KAJ6682498.1"/>
    <property type="molecule type" value="Genomic_DNA"/>
</dbReference>
<keyword evidence="2" id="KW-1185">Reference proteome</keyword>
<evidence type="ECO:0000313" key="1">
    <source>
        <dbReference type="EMBL" id="KAJ6682498.1"/>
    </source>
</evidence>